<keyword evidence="1" id="KW-1133">Transmembrane helix</keyword>
<keyword evidence="1" id="KW-0812">Transmembrane</keyword>
<dbReference type="Proteomes" id="UP001627284">
    <property type="component" value="Unassembled WGS sequence"/>
</dbReference>
<sequence>MFHPWLLVLLTDGIVVVRASKLAGSLVVSMVDLLLFVGAHSSLIVFRSRRRWSFEGREVWWLAMVVCSLEKGENKGGFWSSQSGGAAVWQWFGSGFWSEMGEV</sequence>
<comment type="caution">
    <text evidence="3">The sequence shown here is derived from an EMBL/GenBank/DDBJ whole genome shotgun (WGS) entry which is preliminary data.</text>
</comment>
<gene>
    <name evidence="3" type="ORF">AABB24_029986</name>
</gene>
<evidence type="ECO:0000313" key="3">
    <source>
        <dbReference type="EMBL" id="KAL3337630.1"/>
    </source>
</evidence>
<organism evidence="3 4">
    <name type="scientific">Solanum stoloniferum</name>
    <dbReference type="NCBI Taxonomy" id="62892"/>
    <lineage>
        <taxon>Eukaryota</taxon>
        <taxon>Viridiplantae</taxon>
        <taxon>Streptophyta</taxon>
        <taxon>Embryophyta</taxon>
        <taxon>Tracheophyta</taxon>
        <taxon>Spermatophyta</taxon>
        <taxon>Magnoliopsida</taxon>
        <taxon>eudicotyledons</taxon>
        <taxon>Gunneridae</taxon>
        <taxon>Pentapetalae</taxon>
        <taxon>asterids</taxon>
        <taxon>lamiids</taxon>
        <taxon>Solanales</taxon>
        <taxon>Solanaceae</taxon>
        <taxon>Solanoideae</taxon>
        <taxon>Solaneae</taxon>
        <taxon>Solanum</taxon>
    </lineage>
</organism>
<keyword evidence="2" id="KW-0732">Signal</keyword>
<protein>
    <submittedName>
        <fullName evidence="3">Uncharacterized protein</fullName>
    </submittedName>
</protein>
<proteinExistence type="predicted"/>
<evidence type="ECO:0000313" key="4">
    <source>
        <dbReference type="Proteomes" id="UP001627284"/>
    </source>
</evidence>
<keyword evidence="1" id="KW-0472">Membrane</keyword>
<feature type="chain" id="PRO_5044757210" evidence="2">
    <location>
        <begin position="20"/>
        <end position="103"/>
    </location>
</feature>
<dbReference type="AlphaFoldDB" id="A0ABD2S0K7"/>
<feature type="transmembrane region" description="Helical" evidence="1">
    <location>
        <begin position="29"/>
        <end position="46"/>
    </location>
</feature>
<feature type="signal peptide" evidence="2">
    <location>
        <begin position="1"/>
        <end position="19"/>
    </location>
</feature>
<dbReference type="EMBL" id="JBJKTR010000017">
    <property type="protein sequence ID" value="KAL3337630.1"/>
    <property type="molecule type" value="Genomic_DNA"/>
</dbReference>
<reference evidence="3 4" key="1">
    <citation type="submission" date="2024-05" db="EMBL/GenBank/DDBJ databases">
        <title>De novo assembly of an allotetraploid wild potato.</title>
        <authorList>
            <person name="Hosaka A.J."/>
        </authorList>
    </citation>
    <scope>NUCLEOTIDE SEQUENCE [LARGE SCALE GENOMIC DNA]</scope>
    <source>
        <tissue evidence="3">Young leaves</tissue>
    </source>
</reference>
<evidence type="ECO:0000256" key="1">
    <source>
        <dbReference type="SAM" id="Phobius"/>
    </source>
</evidence>
<keyword evidence="4" id="KW-1185">Reference proteome</keyword>
<evidence type="ECO:0000256" key="2">
    <source>
        <dbReference type="SAM" id="SignalP"/>
    </source>
</evidence>
<name>A0ABD2S0K7_9SOLN</name>
<accession>A0ABD2S0K7</accession>